<comment type="caution">
    <text evidence="3">The sequence shown here is derived from an EMBL/GenBank/DDBJ whole genome shotgun (WGS) entry which is preliminary data.</text>
</comment>
<organism evidence="3 4">
    <name type="scientific">Lymnaea stagnalis</name>
    <name type="common">Great pond snail</name>
    <name type="synonym">Helix stagnalis</name>
    <dbReference type="NCBI Taxonomy" id="6523"/>
    <lineage>
        <taxon>Eukaryota</taxon>
        <taxon>Metazoa</taxon>
        <taxon>Spiralia</taxon>
        <taxon>Lophotrochozoa</taxon>
        <taxon>Mollusca</taxon>
        <taxon>Gastropoda</taxon>
        <taxon>Heterobranchia</taxon>
        <taxon>Euthyneura</taxon>
        <taxon>Panpulmonata</taxon>
        <taxon>Hygrophila</taxon>
        <taxon>Lymnaeoidea</taxon>
        <taxon>Lymnaeidae</taxon>
        <taxon>Lymnaea</taxon>
    </lineage>
</organism>
<feature type="domain" description="Peptidase M28" evidence="2">
    <location>
        <begin position="4"/>
        <end position="70"/>
    </location>
</feature>
<feature type="non-terminal residue" evidence="3">
    <location>
        <position position="1"/>
    </location>
</feature>
<evidence type="ECO:0000256" key="1">
    <source>
        <dbReference type="ARBA" id="ARBA00005634"/>
    </source>
</evidence>
<dbReference type="GO" id="GO:0004180">
    <property type="term" value="F:carboxypeptidase activity"/>
    <property type="evidence" value="ECO:0007669"/>
    <property type="project" value="TreeGrafter"/>
</dbReference>
<dbReference type="Proteomes" id="UP001497497">
    <property type="component" value="Unassembled WGS sequence"/>
</dbReference>
<dbReference type="EMBL" id="CAXITT010003349">
    <property type="protein sequence ID" value="CAL1549053.1"/>
    <property type="molecule type" value="Genomic_DNA"/>
</dbReference>
<reference evidence="3 4" key="1">
    <citation type="submission" date="2024-04" db="EMBL/GenBank/DDBJ databases">
        <authorList>
            <consortium name="Genoscope - CEA"/>
            <person name="William W."/>
        </authorList>
    </citation>
    <scope>NUCLEOTIDE SEQUENCE [LARGE SCALE GENOMIC DNA]</scope>
</reference>
<dbReference type="PANTHER" id="PTHR10404">
    <property type="entry name" value="N-ACETYLATED-ALPHA-LINKED ACIDIC DIPEPTIDASE"/>
    <property type="match status" value="1"/>
</dbReference>
<evidence type="ECO:0000313" key="3">
    <source>
        <dbReference type="EMBL" id="CAL1549053.1"/>
    </source>
</evidence>
<evidence type="ECO:0000259" key="2">
    <source>
        <dbReference type="Pfam" id="PF04389"/>
    </source>
</evidence>
<accession>A0AAV2ISI8</accession>
<protein>
    <recommendedName>
        <fullName evidence="2">Peptidase M28 domain-containing protein</fullName>
    </recommendedName>
</protein>
<dbReference type="Pfam" id="PF04389">
    <property type="entry name" value="Peptidase_M28"/>
    <property type="match status" value="1"/>
</dbReference>
<dbReference type="InterPro" id="IPR039373">
    <property type="entry name" value="Peptidase_M28B"/>
</dbReference>
<proteinExistence type="inferred from homology"/>
<evidence type="ECO:0000313" key="4">
    <source>
        <dbReference type="Proteomes" id="UP001497497"/>
    </source>
</evidence>
<comment type="similarity">
    <text evidence="1">Belongs to the peptidase M28 family. M28B subfamily.</text>
</comment>
<dbReference type="PANTHER" id="PTHR10404:SF46">
    <property type="entry name" value="VACUOLAR PROTEIN SORTING-ASSOCIATED PROTEIN 70"/>
    <property type="match status" value="1"/>
</dbReference>
<dbReference type="Gene3D" id="3.40.630.10">
    <property type="entry name" value="Zn peptidases"/>
    <property type="match status" value="1"/>
</dbReference>
<dbReference type="AlphaFoldDB" id="A0AAV2ISI8"/>
<dbReference type="InterPro" id="IPR007484">
    <property type="entry name" value="Peptidase_M28"/>
</dbReference>
<keyword evidence="4" id="KW-1185">Reference proteome</keyword>
<sequence length="73" mass="8174">PSRGTAVIKEVARVMGDLVQSGRWKPRRSIMFCSWGAEEYGLIGSTEWVEQYVATLRERAVAYINVDIAVDGK</sequence>
<dbReference type="FunFam" id="3.40.630.10:FF:000101">
    <property type="entry name" value="N-acetylated alpha-linked acidic dipeptidase like 1"/>
    <property type="match status" value="1"/>
</dbReference>
<name>A0AAV2ISI8_LYMST</name>
<dbReference type="SUPFAM" id="SSF53187">
    <property type="entry name" value="Zn-dependent exopeptidases"/>
    <property type="match status" value="1"/>
</dbReference>
<gene>
    <name evidence="3" type="ORF">GSLYS_00022370001</name>
</gene>